<evidence type="ECO:0008006" key="4">
    <source>
        <dbReference type="Google" id="ProtNLM"/>
    </source>
</evidence>
<evidence type="ECO:0000256" key="1">
    <source>
        <dbReference type="SAM" id="Coils"/>
    </source>
</evidence>
<keyword evidence="1" id="KW-0175">Coiled coil</keyword>
<dbReference type="STRING" id="545697.HMPREF0216_03141"/>
<accession>L1Q594</accession>
<proteinExistence type="predicted"/>
<protein>
    <recommendedName>
        <fullName evidence="4">DUF4003 domain-containing protein</fullName>
    </recommendedName>
</protein>
<sequence length="317" mass="36737">MDKFLIDRIQTTIDNYRLAKEALRNDGDIINHYASLVFSHYEREIPVARVKEIRKYIKATTPRLSPFRGDALNIISLMIAVIDRDNQEEFIEDMYDTMEILEEEGFISGSYLALTAFTISKYSRVKEKRELVKEIKEVYTLLKEKYSNITNEDDYLLCALWVINNIGADTVDDFIENIFEHIADSNIRSKNGVQSLANAIILNGSSGEMYRSMQFILELQKRNIKIANQFLPLVGVLSNHNPRRNVDIVEGVIEYLCDEEGEYEYYMDKGFRTIIAIVIVSFCTMSNKKRYLDELLAQGIFSFINSKNKGIFEEVVY</sequence>
<gene>
    <name evidence="2" type="ORF">HMPREF0216_03141</name>
</gene>
<reference evidence="2 3" key="1">
    <citation type="submission" date="2012-05" db="EMBL/GenBank/DDBJ databases">
        <authorList>
            <person name="Weinstock G."/>
            <person name="Sodergren E."/>
            <person name="Lobos E.A."/>
            <person name="Fulton L."/>
            <person name="Fulton R."/>
            <person name="Courtney L."/>
            <person name="Fronick C."/>
            <person name="O'Laughlin M."/>
            <person name="Godfrey J."/>
            <person name="Wilson R.M."/>
            <person name="Miner T."/>
            <person name="Farmer C."/>
            <person name="Delehaunty K."/>
            <person name="Cordes M."/>
            <person name="Minx P."/>
            <person name="Tomlinson C."/>
            <person name="Chen J."/>
            <person name="Wollam A."/>
            <person name="Pepin K.H."/>
            <person name="Bhonagiri V."/>
            <person name="Zhang X."/>
            <person name="Suruliraj S."/>
            <person name="Warren W."/>
            <person name="Mitreva M."/>
            <person name="Mardis E.R."/>
            <person name="Wilson R.K."/>
        </authorList>
    </citation>
    <scope>NUCLEOTIDE SEQUENCE [LARGE SCALE GENOMIC DNA]</scope>
    <source>
        <strain evidence="2 3">DSM 1785</strain>
    </source>
</reference>
<dbReference type="Proteomes" id="UP000010420">
    <property type="component" value="Unassembled WGS sequence"/>
</dbReference>
<comment type="caution">
    <text evidence="2">The sequence shown here is derived from an EMBL/GenBank/DDBJ whole genome shotgun (WGS) entry which is preliminary data.</text>
</comment>
<dbReference type="OrthoDB" id="1926684at2"/>
<keyword evidence="3" id="KW-1185">Reference proteome</keyword>
<dbReference type="Pfam" id="PF13170">
    <property type="entry name" value="DUF4003"/>
    <property type="match status" value="1"/>
</dbReference>
<dbReference type="EMBL" id="AMEZ01000120">
    <property type="protein sequence ID" value="EKY22777.1"/>
    <property type="molecule type" value="Genomic_DNA"/>
</dbReference>
<dbReference type="InterPro" id="IPR025062">
    <property type="entry name" value="DUF4003"/>
</dbReference>
<evidence type="ECO:0000313" key="2">
    <source>
        <dbReference type="EMBL" id="EKY22777.1"/>
    </source>
</evidence>
<evidence type="ECO:0000313" key="3">
    <source>
        <dbReference type="Proteomes" id="UP000010420"/>
    </source>
</evidence>
<dbReference type="PATRIC" id="fig|545697.3.peg.3075"/>
<feature type="coiled-coil region" evidence="1">
    <location>
        <begin position="84"/>
        <end position="152"/>
    </location>
</feature>
<name>L1Q594_9CLOT</name>
<dbReference type="RefSeq" id="WP_005215757.1">
    <property type="nucleotide sequence ID" value="NZ_KB291705.1"/>
</dbReference>
<dbReference type="HOGENOM" id="CLU_072519_0_0_9"/>
<organism evidence="2 3">
    <name type="scientific">Clostridium celatum DSM 1785</name>
    <dbReference type="NCBI Taxonomy" id="545697"/>
    <lineage>
        <taxon>Bacteria</taxon>
        <taxon>Bacillati</taxon>
        <taxon>Bacillota</taxon>
        <taxon>Clostridia</taxon>
        <taxon>Eubacteriales</taxon>
        <taxon>Clostridiaceae</taxon>
        <taxon>Clostridium</taxon>
    </lineage>
</organism>
<dbReference type="eggNOG" id="ENOG502Z8IC">
    <property type="taxonomic scope" value="Bacteria"/>
</dbReference>
<dbReference type="AlphaFoldDB" id="L1Q594"/>